<dbReference type="EMBL" id="CALNXK010000154">
    <property type="protein sequence ID" value="CAH3170176.1"/>
    <property type="molecule type" value="Genomic_DNA"/>
</dbReference>
<organism evidence="3 4">
    <name type="scientific">Porites lobata</name>
    <dbReference type="NCBI Taxonomy" id="104759"/>
    <lineage>
        <taxon>Eukaryota</taxon>
        <taxon>Metazoa</taxon>
        <taxon>Cnidaria</taxon>
        <taxon>Anthozoa</taxon>
        <taxon>Hexacorallia</taxon>
        <taxon>Scleractinia</taxon>
        <taxon>Fungiina</taxon>
        <taxon>Poritidae</taxon>
        <taxon>Porites</taxon>
    </lineage>
</organism>
<keyword evidence="4" id="KW-1185">Reference proteome</keyword>
<feature type="compositionally biased region" description="Basic and acidic residues" evidence="1">
    <location>
        <begin position="625"/>
        <end position="638"/>
    </location>
</feature>
<reference evidence="3 4" key="1">
    <citation type="submission" date="2022-05" db="EMBL/GenBank/DDBJ databases">
        <authorList>
            <consortium name="Genoscope - CEA"/>
            <person name="William W."/>
        </authorList>
    </citation>
    <scope>NUCLEOTIDE SEQUENCE [LARGE SCALE GENOMIC DNA]</scope>
</reference>
<feature type="compositionally biased region" description="Basic and acidic residues" evidence="1">
    <location>
        <begin position="264"/>
        <end position="281"/>
    </location>
</feature>
<sequence>MDQLPKLKGITSKKERRLYQNADVLGVCLVAKHAASTGRHTGLRTGSVVRGLYDYSKKKIFLVTSEKIVREEELEDLKRRKNLLNASDYTLYFLSSSDPHSHSEQPKTYQLQDVTNLTNSEEKVIFNFGLVIIPIASEKLSENSGLKKVRPFAANKDVTGLKDLNDSICQIVEGSTKSIDVKSYKIEFIDNECALSLPEKETTHRYKNWTELTADGAITNLHPYGAVILKSGRAVAVLNFVDGKISPVCLSEVQFSEATSSKETLAEGTKESKKKDDISSDTKLSKQTVCLDLNSDAESSKSSLAEGESKNGDAISPVISTKDGKSSRDGKPDQSESANGVEAQLGGSRAGCIKKIDPYEGTGAIPKRPKQGNSSKPETSSSKETLSEETDESKEKSDIFSKGEIVPVQESAGLIEGSQDADEAAGESGADWKAPTESSETSLLKGESKKEDAITPRRALDGKLSRDGKPDQSESANGVEAQLGGSRAGCLKQIDPYKGTGAIPKRPKQGNSSKPETSSSKETLVEGTNESKKKDNIPSKDEILPIQESTGSIEGVEEADEEAGERGADWKALTESSKSSLPNGGSREEDAIFSGRSTVFGEIPGQGGSKIAFPNRNNGASASADKGKGKQPRQENKVSVENGKLRVALKGLSDTRQSVEGHDVGRLDNNDNAKETQDDMKKPVENEDLQNGTEVTVEAQAKGRDDGCFTNSDGIRPSGAMAGNRATPSIEGQESQIRRRKSETPPDSPTIRRDASPGSRETQRKEPPGKDTGVDCNFRVSNEVAVVFLVAVAIAVVVIAVVLLIAYLYDKNKLASCSGA</sequence>
<gene>
    <name evidence="3" type="ORF">PLOB_00010522</name>
</gene>
<feature type="transmembrane region" description="Helical" evidence="2">
    <location>
        <begin position="784"/>
        <end position="809"/>
    </location>
</feature>
<keyword evidence="2" id="KW-0472">Membrane</keyword>
<feature type="compositionally biased region" description="Basic and acidic residues" evidence="1">
    <location>
        <begin position="750"/>
        <end position="773"/>
    </location>
</feature>
<evidence type="ECO:0000313" key="3">
    <source>
        <dbReference type="EMBL" id="CAH3170176.1"/>
    </source>
</evidence>
<accession>A0ABN8QUF1</accession>
<evidence type="ECO:0000256" key="2">
    <source>
        <dbReference type="SAM" id="Phobius"/>
    </source>
</evidence>
<feature type="compositionally biased region" description="Low complexity" evidence="1">
    <location>
        <begin position="374"/>
        <end position="384"/>
    </location>
</feature>
<feature type="compositionally biased region" description="Polar residues" evidence="1">
    <location>
        <begin position="574"/>
        <end position="583"/>
    </location>
</feature>
<feature type="compositionally biased region" description="Basic and acidic residues" evidence="1">
    <location>
        <begin position="657"/>
        <end position="685"/>
    </location>
</feature>
<dbReference type="Proteomes" id="UP001159405">
    <property type="component" value="Unassembled WGS sequence"/>
</dbReference>
<feature type="compositionally biased region" description="Low complexity" evidence="1">
    <location>
        <begin position="512"/>
        <end position="522"/>
    </location>
</feature>
<name>A0ABN8QUF1_9CNID</name>
<feature type="compositionally biased region" description="Basic and acidic residues" evidence="1">
    <location>
        <begin position="446"/>
        <end position="472"/>
    </location>
</feature>
<keyword evidence="2" id="KW-0812">Transmembrane</keyword>
<protein>
    <submittedName>
        <fullName evidence="3">Uncharacterized protein</fullName>
    </submittedName>
</protein>
<feature type="compositionally biased region" description="Basic and acidic residues" evidence="1">
    <location>
        <begin position="322"/>
        <end position="334"/>
    </location>
</feature>
<evidence type="ECO:0000313" key="4">
    <source>
        <dbReference type="Proteomes" id="UP001159405"/>
    </source>
</evidence>
<evidence type="ECO:0000256" key="1">
    <source>
        <dbReference type="SAM" id="MobiDB-lite"/>
    </source>
</evidence>
<keyword evidence="2" id="KW-1133">Transmembrane helix</keyword>
<feature type="region of interest" description="Disordered" evidence="1">
    <location>
        <begin position="260"/>
        <end position="281"/>
    </location>
</feature>
<feature type="region of interest" description="Disordered" evidence="1">
    <location>
        <begin position="295"/>
        <end position="775"/>
    </location>
</feature>
<feature type="compositionally biased region" description="Polar residues" evidence="1">
    <location>
        <begin position="726"/>
        <end position="735"/>
    </location>
</feature>
<comment type="caution">
    <text evidence="3">The sequence shown here is derived from an EMBL/GenBank/DDBJ whole genome shotgun (WGS) entry which is preliminary data.</text>
</comment>
<proteinExistence type="predicted"/>
<feature type="compositionally biased region" description="Basic and acidic residues" evidence="1">
    <location>
        <begin position="529"/>
        <end position="543"/>
    </location>
</feature>